<evidence type="ECO:0000313" key="2">
    <source>
        <dbReference type="EMBL" id="CAF3955912.1"/>
    </source>
</evidence>
<accession>A0A814VJA6</accession>
<gene>
    <name evidence="1" type="ORF">GPM918_LOCUS23238</name>
    <name evidence="2" type="ORF">SRO942_LOCUS23238</name>
</gene>
<proteinExistence type="predicted"/>
<organism evidence="1 3">
    <name type="scientific">Didymodactylos carnosus</name>
    <dbReference type="NCBI Taxonomy" id="1234261"/>
    <lineage>
        <taxon>Eukaryota</taxon>
        <taxon>Metazoa</taxon>
        <taxon>Spiralia</taxon>
        <taxon>Gnathifera</taxon>
        <taxon>Rotifera</taxon>
        <taxon>Eurotatoria</taxon>
        <taxon>Bdelloidea</taxon>
        <taxon>Philodinida</taxon>
        <taxon>Philodinidae</taxon>
        <taxon>Didymodactylos</taxon>
    </lineage>
</organism>
<name>A0A814VJA6_9BILA</name>
<sequence length="163" mass="18801">MSPLSNWLLGLTFERQYDSNGAKPHNLTDSLICLNRYCDKRMYADFQLECHLVLSYNTIGADHNDTRLLLTKRKSDKQSTLYRDYLFLLKHCDQSHYYVFTINHDPNEQTLLSNRLLSYSPNEIVPAYAQSCSNGQPKKLIEDLSLKTCLLAFDIVFEGPDGL</sequence>
<keyword evidence="3" id="KW-1185">Reference proteome</keyword>
<comment type="caution">
    <text evidence="1">The sequence shown here is derived from an EMBL/GenBank/DDBJ whole genome shotgun (WGS) entry which is preliminary data.</text>
</comment>
<protein>
    <submittedName>
        <fullName evidence="1">Uncharacterized protein</fullName>
    </submittedName>
</protein>
<dbReference type="OrthoDB" id="10008657at2759"/>
<evidence type="ECO:0000313" key="3">
    <source>
        <dbReference type="Proteomes" id="UP000663829"/>
    </source>
</evidence>
<dbReference type="EMBL" id="CAJNOQ010008226">
    <property type="protein sequence ID" value="CAF1191599.1"/>
    <property type="molecule type" value="Genomic_DNA"/>
</dbReference>
<dbReference type="Proteomes" id="UP000663829">
    <property type="component" value="Unassembled WGS sequence"/>
</dbReference>
<dbReference type="Proteomes" id="UP000681722">
    <property type="component" value="Unassembled WGS sequence"/>
</dbReference>
<dbReference type="AlphaFoldDB" id="A0A814VJA6"/>
<evidence type="ECO:0000313" key="1">
    <source>
        <dbReference type="EMBL" id="CAF1191599.1"/>
    </source>
</evidence>
<reference evidence="1" key="1">
    <citation type="submission" date="2021-02" db="EMBL/GenBank/DDBJ databases">
        <authorList>
            <person name="Nowell W R."/>
        </authorList>
    </citation>
    <scope>NUCLEOTIDE SEQUENCE</scope>
</reference>
<dbReference type="EMBL" id="CAJOBC010008228">
    <property type="protein sequence ID" value="CAF3955912.1"/>
    <property type="molecule type" value="Genomic_DNA"/>
</dbReference>